<proteinExistence type="inferred from homology"/>
<feature type="transmembrane region" description="Helical" evidence="8">
    <location>
        <begin position="25"/>
        <end position="43"/>
    </location>
</feature>
<comment type="similarity">
    <text evidence="2">Belongs to the auxin efflux carrier (TC 2.A.69) family.</text>
</comment>
<dbReference type="Proteomes" id="UP000886858">
    <property type="component" value="Unassembled WGS sequence"/>
</dbReference>
<sequence length="324" mass="35438">MRVPEAVTVSWSGIRSEVASVFSELYRLMGMMVLLMGAGFLMRKTGIITLEGKKCLTDIILYAILPCNIIKAFSREMEAGFWSTFFMVLLMAVLAQVVSFLLSRLLYRRFDAGEKCVYQYATVCSNSGFMGNPLAEGVFGETGLLYASIFLIPQRIVMWTAGVSSFQKTESGKTAYRKILTHPCMVATYIGMVIMVFQIPLPGVLGDTILAFSNCCTAMTMVYIGTILTDVDFRELFGKHQIFFAAIRLALIPALVYGICRLTGMDALITGVSTLLSATPAGSTTSLLAAKYGADEKAAARCVVFTTALSAVTIPVWSMFLLRM</sequence>
<dbReference type="InterPro" id="IPR004776">
    <property type="entry name" value="Mem_transp_PIN-like"/>
</dbReference>
<dbReference type="Gene3D" id="1.20.1530.20">
    <property type="match status" value="1"/>
</dbReference>
<keyword evidence="6 8" id="KW-1133">Transmembrane helix</keyword>
<dbReference type="Pfam" id="PF03547">
    <property type="entry name" value="Mem_trans"/>
    <property type="match status" value="1"/>
</dbReference>
<evidence type="ECO:0000256" key="3">
    <source>
        <dbReference type="ARBA" id="ARBA00022448"/>
    </source>
</evidence>
<keyword evidence="4" id="KW-1003">Cell membrane</keyword>
<evidence type="ECO:0000313" key="9">
    <source>
        <dbReference type="EMBL" id="HJA93600.1"/>
    </source>
</evidence>
<reference evidence="9" key="2">
    <citation type="submission" date="2021-04" db="EMBL/GenBank/DDBJ databases">
        <authorList>
            <person name="Gilroy R."/>
        </authorList>
    </citation>
    <scope>NUCLEOTIDE SEQUENCE</scope>
    <source>
        <strain evidence="9">CHK179-7159</strain>
    </source>
</reference>
<evidence type="ECO:0000256" key="5">
    <source>
        <dbReference type="ARBA" id="ARBA00022692"/>
    </source>
</evidence>
<evidence type="ECO:0000256" key="1">
    <source>
        <dbReference type="ARBA" id="ARBA00004651"/>
    </source>
</evidence>
<evidence type="ECO:0000313" key="10">
    <source>
        <dbReference type="Proteomes" id="UP000886858"/>
    </source>
</evidence>
<organism evidence="9 10">
    <name type="scientific">Candidatus Eisenbergiella merdipullorum</name>
    <dbReference type="NCBI Taxonomy" id="2838553"/>
    <lineage>
        <taxon>Bacteria</taxon>
        <taxon>Bacillati</taxon>
        <taxon>Bacillota</taxon>
        <taxon>Clostridia</taxon>
        <taxon>Lachnospirales</taxon>
        <taxon>Lachnospiraceae</taxon>
        <taxon>Eisenbergiella</taxon>
    </lineage>
</organism>
<evidence type="ECO:0000256" key="6">
    <source>
        <dbReference type="ARBA" id="ARBA00022989"/>
    </source>
</evidence>
<protein>
    <submittedName>
        <fullName evidence="9">AEC family transporter</fullName>
    </submittedName>
</protein>
<evidence type="ECO:0000256" key="2">
    <source>
        <dbReference type="ARBA" id="ARBA00010145"/>
    </source>
</evidence>
<accession>A0A9D2L1N4</accession>
<dbReference type="PANTHER" id="PTHR36838:SF1">
    <property type="entry name" value="SLR1864 PROTEIN"/>
    <property type="match status" value="1"/>
</dbReference>
<dbReference type="GO" id="GO:0005886">
    <property type="term" value="C:plasma membrane"/>
    <property type="evidence" value="ECO:0007669"/>
    <property type="project" value="UniProtKB-SubCell"/>
</dbReference>
<comment type="caution">
    <text evidence="9">The sequence shown here is derived from an EMBL/GenBank/DDBJ whole genome shotgun (WGS) entry which is preliminary data.</text>
</comment>
<dbReference type="InterPro" id="IPR038770">
    <property type="entry name" value="Na+/solute_symporter_sf"/>
</dbReference>
<dbReference type="AlphaFoldDB" id="A0A9D2L1N4"/>
<feature type="transmembrane region" description="Helical" evidence="8">
    <location>
        <begin position="79"/>
        <end position="102"/>
    </location>
</feature>
<keyword evidence="3" id="KW-0813">Transport</keyword>
<feature type="transmembrane region" description="Helical" evidence="8">
    <location>
        <begin position="302"/>
        <end position="322"/>
    </location>
</feature>
<reference evidence="9" key="1">
    <citation type="journal article" date="2021" name="PeerJ">
        <title>Extensive microbial diversity within the chicken gut microbiome revealed by metagenomics and culture.</title>
        <authorList>
            <person name="Gilroy R."/>
            <person name="Ravi A."/>
            <person name="Getino M."/>
            <person name="Pursley I."/>
            <person name="Horton D.L."/>
            <person name="Alikhan N.F."/>
            <person name="Baker D."/>
            <person name="Gharbi K."/>
            <person name="Hall N."/>
            <person name="Watson M."/>
            <person name="Adriaenssens E.M."/>
            <person name="Foster-Nyarko E."/>
            <person name="Jarju S."/>
            <person name="Secka A."/>
            <person name="Antonio M."/>
            <person name="Oren A."/>
            <person name="Chaudhuri R.R."/>
            <person name="La Ragione R."/>
            <person name="Hildebrand F."/>
            <person name="Pallen M.J."/>
        </authorList>
    </citation>
    <scope>NUCLEOTIDE SEQUENCE</scope>
    <source>
        <strain evidence="9">CHK179-7159</strain>
    </source>
</reference>
<dbReference type="GO" id="GO:0055085">
    <property type="term" value="P:transmembrane transport"/>
    <property type="evidence" value="ECO:0007669"/>
    <property type="project" value="InterPro"/>
</dbReference>
<comment type="subcellular location">
    <subcellularLocation>
        <location evidence="1">Cell membrane</location>
        <topology evidence="1">Multi-pass membrane protein</topology>
    </subcellularLocation>
</comment>
<name>A0A9D2L1N4_9FIRM</name>
<keyword evidence="5 8" id="KW-0812">Transmembrane</keyword>
<evidence type="ECO:0000256" key="8">
    <source>
        <dbReference type="SAM" id="Phobius"/>
    </source>
</evidence>
<feature type="transmembrane region" description="Helical" evidence="8">
    <location>
        <begin position="209"/>
        <end position="229"/>
    </location>
</feature>
<feature type="transmembrane region" description="Helical" evidence="8">
    <location>
        <begin position="179"/>
        <end position="197"/>
    </location>
</feature>
<feature type="transmembrane region" description="Helical" evidence="8">
    <location>
        <begin position="265"/>
        <end position="290"/>
    </location>
</feature>
<evidence type="ECO:0000256" key="7">
    <source>
        <dbReference type="ARBA" id="ARBA00023136"/>
    </source>
</evidence>
<keyword evidence="7 8" id="KW-0472">Membrane</keyword>
<dbReference type="EMBL" id="DWYY01000119">
    <property type="protein sequence ID" value="HJA93600.1"/>
    <property type="molecule type" value="Genomic_DNA"/>
</dbReference>
<evidence type="ECO:0000256" key="4">
    <source>
        <dbReference type="ARBA" id="ARBA00022475"/>
    </source>
</evidence>
<gene>
    <name evidence="9" type="ORF">H9717_10895</name>
</gene>
<feature type="transmembrane region" description="Helical" evidence="8">
    <location>
        <begin position="241"/>
        <end position="259"/>
    </location>
</feature>
<dbReference type="PANTHER" id="PTHR36838">
    <property type="entry name" value="AUXIN EFFLUX CARRIER FAMILY PROTEIN"/>
    <property type="match status" value="1"/>
</dbReference>